<organism evidence="1">
    <name type="scientific">bioreactor metagenome</name>
    <dbReference type="NCBI Taxonomy" id="1076179"/>
    <lineage>
        <taxon>unclassified sequences</taxon>
        <taxon>metagenomes</taxon>
        <taxon>ecological metagenomes</taxon>
    </lineage>
</organism>
<comment type="caution">
    <text evidence="1">The sequence shown here is derived from an EMBL/GenBank/DDBJ whole genome shotgun (WGS) entry which is preliminary data.</text>
</comment>
<protein>
    <submittedName>
        <fullName evidence="1">Uncharacterized protein</fullName>
    </submittedName>
</protein>
<name>A0A645CLC6_9ZZZZ</name>
<sequence>MPGQSIPEGGAGELAATIAVEDHTACVARSAGAFKRADAKLFFHVVIHSEAYDLAVITIQNRSDIQLSVRARNLRNVGQPFLIWEQPR</sequence>
<dbReference type="AlphaFoldDB" id="A0A645CLC6"/>
<evidence type="ECO:0000313" key="1">
    <source>
        <dbReference type="EMBL" id="MPM77719.1"/>
    </source>
</evidence>
<proteinExistence type="predicted"/>
<reference evidence="1" key="1">
    <citation type="submission" date="2019-08" db="EMBL/GenBank/DDBJ databases">
        <authorList>
            <person name="Kucharzyk K."/>
            <person name="Murdoch R.W."/>
            <person name="Higgins S."/>
            <person name="Loffler F."/>
        </authorList>
    </citation>
    <scope>NUCLEOTIDE SEQUENCE</scope>
</reference>
<accession>A0A645CLC6</accession>
<dbReference type="EMBL" id="VSSQ01028133">
    <property type="protein sequence ID" value="MPM77719.1"/>
    <property type="molecule type" value="Genomic_DNA"/>
</dbReference>
<gene>
    <name evidence="1" type="ORF">SDC9_124727</name>
</gene>